<comment type="caution">
    <text evidence="2">The sequence shown here is derived from an EMBL/GenBank/DDBJ whole genome shotgun (WGS) entry which is preliminary data.</text>
</comment>
<evidence type="ECO:0000256" key="1">
    <source>
        <dbReference type="SAM" id="Phobius"/>
    </source>
</evidence>
<dbReference type="AlphaFoldDB" id="A0A4V2F1E8"/>
<keyword evidence="1" id="KW-0472">Membrane</keyword>
<organism evidence="2 3">
    <name type="scientific">Kerstersia gyiorum</name>
    <dbReference type="NCBI Taxonomy" id="206506"/>
    <lineage>
        <taxon>Bacteria</taxon>
        <taxon>Pseudomonadati</taxon>
        <taxon>Pseudomonadota</taxon>
        <taxon>Betaproteobacteria</taxon>
        <taxon>Burkholderiales</taxon>
        <taxon>Alcaligenaceae</taxon>
        <taxon>Kerstersia</taxon>
    </lineage>
</organism>
<proteinExistence type="predicted"/>
<dbReference type="Proteomes" id="UP000292039">
    <property type="component" value="Unassembled WGS sequence"/>
</dbReference>
<name>A0A4V2F1E8_9BURK</name>
<keyword evidence="1" id="KW-0812">Transmembrane</keyword>
<dbReference type="PROSITE" id="PS51257">
    <property type="entry name" value="PROKAR_LIPOPROTEIN"/>
    <property type="match status" value="1"/>
</dbReference>
<keyword evidence="1" id="KW-1133">Transmembrane helix</keyword>
<evidence type="ECO:0000313" key="2">
    <source>
        <dbReference type="EMBL" id="RZS73437.1"/>
    </source>
</evidence>
<dbReference type="EMBL" id="SGWZ01000001">
    <property type="protein sequence ID" value="RZS73437.1"/>
    <property type="molecule type" value="Genomic_DNA"/>
</dbReference>
<gene>
    <name evidence="2" type="ORF">EV679_0629</name>
</gene>
<feature type="transmembrane region" description="Helical" evidence="1">
    <location>
        <begin position="33"/>
        <end position="53"/>
    </location>
</feature>
<sequence length="54" mass="6170">MEWPKWLRFALVLAGSGILACVLVRFAELLWKFVLCLIVIGVAWVIGTVIWRIV</sequence>
<dbReference type="RefSeq" id="WP_165389941.1">
    <property type="nucleotide sequence ID" value="NZ_CBCSEB010000010.1"/>
</dbReference>
<accession>A0A4V2F1E8</accession>
<evidence type="ECO:0000313" key="3">
    <source>
        <dbReference type="Proteomes" id="UP000292039"/>
    </source>
</evidence>
<feature type="transmembrane region" description="Helical" evidence="1">
    <location>
        <begin position="6"/>
        <end position="26"/>
    </location>
</feature>
<protein>
    <submittedName>
        <fullName evidence="2">Uncharacterized protein</fullName>
    </submittedName>
</protein>
<reference evidence="2 3" key="1">
    <citation type="submission" date="2019-02" db="EMBL/GenBank/DDBJ databases">
        <title>Genomic Encyclopedia of Type Strains, Phase IV (KMG-IV): sequencing the most valuable type-strain genomes for metagenomic binning, comparative biology and taxonomic classification.</title>
        <authorList>
            <person name="Goeker M."/>
        </authorList>
    </citation>
    <scope>NUCLEOTIDE SEQUENCE [LARGE SCALE GENOMIC DNA]</scope>
    <source>
        <strain evidence="2 3">DSM 16618</strain>
    </source>
</reference>